<evidence type="ECO:0000313" key="10">
    <source>
        <dbReference type="Proteomes" id="UP000233551"/>
    </source>
</evidence>
<keyword evidence="3" id="KW-0540">Nuclease</keyword>
<name>A0A2I0IPI9_PUNGR</name>
<dbReference type="Gene3D" id="3.10.20.370">
    <property type="match status" value="1"/>
</dbReference>
<evidence type="ECO:0000313" key="9">
    <source>
        <dbReference type="EMBL" id="PKI45897.1"/>
    </source>
</evidence>
<dbReference type="Gene3D" id="3.30.420.10">
    <property type="entry name" value="Ribonuclease H-like superfamily/Ribonuclease H"/>
    <property type="match status" value="1"/>
</dbReference>
<organism evidence="9 10">
    <name type="scientific">Punica granatum</name>
    <name type="common">Pomegranate</name>
    <dbReference type="NCBI Taxonomy" id="22663"/>
    <lineage>
        <taxon>Eukaryota</taxon>
        <taxon>Viridiplantae</taxon>
        <taxon>Streptophyta</taxon>
        <taxon>Embryophyta</taxon>
        <taxon>Tracheophyta</taxon>
        <taxon>Spermatophyta</taxon>
        <taxon>Magnoliopsida</taxon>
        <taxon>eudicotyledons</taxon>
        <taxon>Gunneridae</taxon>
        <taxon>Pentapetalae</taxon>
        <taxon>rosids</taxon>
        <taxon>malvids</taxon>
        <taxon>Myrtales</taxon>
        <taxon>Lythraceae</taxon>
        <taxon>Punica</taxon>
    </lineage>
</organism>
<keyword evidence="2" id="KW-0548">Nucleotidyltransferase</keyword>
<dbReference type="GO" id="GO:0003676">
    <property type="term" value="F:nucleic acid binding"/>
    <property type="evidence" value="ECO:0007669"/>
    <property type="project" value="InterPro"/>
</dbReference>
<comment type="caution">
    <text evidence="9">The sequence shown here is derived from an EMBL/GenBank/DDBJ whole genome shotgun (WGS) entry which is preliminary data.</text>
</comment>
<sequence>MTPITDCMKGGKFAWTEEAEKALQLIKMRLMTTLILVLPDFAQPFELHCDASKVGIGAVLSQNNRPVAYFSEKLSGAKLKCNTYDVEFYAVVQAVKHWRHYLFCRELVLYTDHEALKNLHRQDKVSPRHASWIAYLQHFTFVVKHKSRVTNRVADALSRRSNFLVSLRIERSLWKMVDTQLQFSSAYHPQTDGQTEVVNRSLGNLLQSLVGEHVKSWNLKLCQAEFAHNHVVNRSTGFSPFQVVYAAVSKGPLDLIHLPNRSANFVDSLREIHQVVYDHLTAANARYKQAANKKRRFVEFEVGDFVWAIFAKNRYPTEEYNKLFARKIGPVEVIEKINSNVYRLKLSSHIRTADVFNVKHLIPYTGDSSDDDDSMVNSLHPGENDAVEEVASRYLVKNRF</sequence>
<dbReference type="InterPro" id="IPR056924">
    <property type="entry name" value="SH3_Tf2-1"/>
</dbReference>
<dbReference type="SUPFAM" id="SSF53098">
    <property type="entry name" value="Ribonuclease H-like"/>
    <property type="match status" value="1"/>
</dbReference>
<dbReference type="InterPro" id="IPR050951">
    <property type="entry name" value="Retrovirus_Pol_polyprotein"/>
</dbReference>
<dbReference type="InterPro" id="IPR012337">
    <property type="entry name" value="RNaseH-like_sf"/>
</dbReference>
<dbReference type="FunFam" id="3.10.20.370:FF:000001">
    <property type="entry name" value="Retrovirus-related Pol polyprotein from transposon 17.6-like protein"/>
    <property type="match status" value="1"/>
</dbReference>
<keyword evidence="5" id="KW-0378">Hydrolase</keyword>
<evidence type="ECO:0000256" key="6">
    <source>
        <dbReference type="ARBA" id="ARBA00022918"/>
    </source>
</evidence>
<dbReference type="STRING" id="22663.A0A2I0IPI9"/>
<dbReference type="PANTHER" id="PTHR37984">
    <property type="entry name" value="PROTEIN CBG26694"/>
    <property type="match status" value="1"/>
</dbReference>
<reference evidence="9 10" key="1">
    <citation type="submission" date="2017-11" db="EMBL/GenBank/DDBJ databases">
        <title>De-novo sequencing of pomegranate (Punica granatum L.) genome.</title>
        <authorList>
            <person name="Akparov Z."/>
            <person name="Amiraslanov A."/>
            <person name="Hajiyeva S."/>
            <person name="Abbasov M."/>
            <person name="Kaur K."/>
            <person name="Hamwieh A."/>
            <person name="Solovyev V."/>
            <person name="Salamov A."/>
            <person name="Braich B."/>
            <person name="Kosarev P."/>
            <person name="Mahmoud A."/>
            <person name="Hajiyev E."/>
            <person name="Babayeva S."/>
            <person name="Izzatullayeva V."/>
            <person name="Mammadov A."/>
            <person name="Mammadov A."/>
            <person name="Sharifova S."/>
            <person name="Ojaghi J."/>
            <person name="Eynullazada K."/>
            <person name="Bayramov B."/>
            <person name="Abdulazimova A."/>
            <person name="Shahmuradov I."/>
        </authorList>
    </citation>
    <scope>NUCLEOTIDE SEQUENCE [LARGE SCALE GENOMIC DNA]</scope>
    <source>
        <strain evidence="10">cv. AG2017</strain>
        <tissue evidence="9">Leaf</tissue>
    </source>
</reference>
<dbReference type="InterPro" id="IPR041373">
    <property type="entry name" value="RT_RNaseH"/>
</dbReference>
<feature type="domain" description="Reverse transcriptase RNase H-like" evidence="7">
    <location>
        <begin position="40"/>
        <end position="139"/>
    </location>
</feature>
<dbReference type="PANTHER" id="PTHR37984:SF5">
    <property type="entry name" value="PROTEIN NYNRIN-LIKE"/>
    <property type="match status" value="1"/>
</dbReference>
<dbReference type="GO" id="GO:0016787">
    <property type="term" value="F:hydrolase activity"/>
    <property type="evidence" value="ECO:0007669"/>
    <property type="project" value="UniProtKB-KW"/>
</dbReference>
<dbReference type="SUPFAM" id="SSF56672">
    <property type="entry name" value="DNA/RNA polymerases"/>
    <property type="match status" value="1"/>
</dbReference>
<dbReference type="GO" id="GO:0004519">
    <property type="term" value="F:endonuclease activity"/>
    <property type="evidence" value="ECO:0007669"/>
    <property type="project" value="UniProtKB-KW"/>
</dbReference>
<evidence type="ECO:0000259" key="7">
    <source>
        <dbReference type="Pfam" id="PF17917"/>
    </source>
</evidence>
<dbReference type="InterPro" id="IPR043502">
    <property type="entry name" value="DNA/RNA_pol_sf"/>
</dbReference>
<gene>
    <name evidence="9" type="ORF">CRG98_033696</name>
</gene>
<dbReference type="EMBL" id="PGOL01002685">
    <property type="protein sequence ID" value="PKI45897.1"/>
    <property type="molecule type" value="Genomic_DNA"/>
</dbReference>
<proteinExistence type="predicted"/>
<dbReference type="InterPro" id="IPR036397">
    <property type="entry name" value="RNaseH_sf"/>
</dbReference>
<evidence type="ECO:0000256" key="1">
    <source>
        <dbReference type="ARBA" id="ARBA00022679"/>
    </source>
</evidence>
<evidence type="ECO:0000259" key="8">
    <source>
        <dbReference type="Pfam" id="PF24626"/>
    </source>
</evidence>
<dbReference type="GO" id="GO:0003964">
    <property type="term" value="F:RNA-directed DNA polymerase activity"/>
    <property type="evidence" value="ECO:0007669"/>
    <property type="project" value="UniProtKB-KW"/>
</dbReference>
<feature type="domain" description="Tf2-1-like SH3-like" evidence="8">
    <location>
        <begin position="303"/>
        <end position="364"/>
    </location>
</feature>
<keyword evidence="1" id="KW-0808">Transferase</keyword>
<dbReference type="Pfam" id="PF24626">
    <property type="entry name" value="SH3_Tf2-1"/>
    <property type="match status" value="1"/>
</dbReference>
<dbReference type="AlphaFoldDB" id="A0A2I0IPI9"/>
<dbReference type="Proteomes" id="UP000233551">
    <property type="component" value="Unassembled WGS sequence"/>
</dbReference>
<dbReference type="Pfam" id="PF17917">
    <property type="entry name" value="RT_RNaseH"/>
    <property type="match status" value="1"/>
</dbReference>
<evidence type="ECO:0000256" key="4">
    <source>
        <dbReference type="ARBA" id="ARBA00022759"/>
    </source>
</evidence>
<keyword evidence="10" id="KW-1185">Reference proteome</keyword>
<keyword evidence="4" id="KW-0255">Endonuclease</keyword>
<accession>A0A2I0IPI9</accession>
<protein>
    <submittedName>
        <fullName evidence="9">Uncharacterized protein</fullName>
    </submittedName>
</protein>
<evidence type="ECO:0000256" key="3">
    <source>
        <dbReference type="ARBA" id="ARBA00022722"/>
    </source>
</evidence>
<evidence type="ECO:0000256" key="2">
    <source>
        <dbReference type="ARBA" id="ARBA00022695"/>
    </source>
</evidence>
<keyword evidence="6" id="KW-0695">RNA-directed DNA polymerase</keyword>
<dbReference type="CDD" id="cd09274">
    <property type="entry name" value="RNase_HI_RT_Ty3"/>
    <property type="match status" value="1"/>
</dbReference>
<evidence type="ECO:0000256" key="5">
    <source>
        <dbReference type="ARBA" id="ARBA00022801"/>
    </source>
</evidence>